<evidence type="ECO:0000256" key="7">
    <source>
        <dbReference type="ARBA" id="ARBA00018638"/>
    </source>
</evidence>
<evidence type="ECO:0000256" key="18">
    <source>
        <dbReference type="ARBA" id="ARBA00022984"/>
    </source>
</evidence>
<dbReference type="InterPro" id="IPR031376">
    <property type="entry name" value="PCB_OB"/>
</dbReference>
<dbReference type="GO" id="GO:0009252">
    <property type="term" value="P:peptidoglycan biosynthetic process"/>
    <property type="evidence" value="ECO:0007669"/>
    <property type="project" value="UniProtKB-UniPathway"/>
</dbReference>
<keyword evidence="9" id="KW-0997">Cell inner membrane</keyword>
<dbReference type="PANTHER" id="PTHR32282">
    <property type="entry name" value="BINDING PROTEIN TRANSPEPTIDASE, PUTATIVE-RELATED"/>
    <property type="match status" value="1"/>
</dbReference>
<evidence type="ECO:0000256" key="16">
    <source>
        <dbReference type="ARBA" id="ARBA00022960"/>
    </source>
</evidence>
<evidence type="ECO:0000256" key="27">
    <source>
        <dbReference type="ARBA" id="ARBA00060592"/>
    </source>
</evidence>
<dbReference type="InterPro" id="IPR001460">
    <property type="entry name" value="PCN-bd_Tpept"/>
</dbReference>
<dbReference type="GO" id="GO:0046677">
    <property type="term" value="P:response to antibiotic"/>
    <property type="evidence" value="ECO:0007669"/>
    <property type="project" value="UniProtKB-KW"/>
</dbReference>
<dbReference type="SUPFAM" id="SSF56601">
    <property type="entry name" value="beta-lactamase/transpeptidase-like"/>
    <property type="match status" value="1"/>
</dbReference>
<evidence type="ECO:0000256" key="11">
    <source>
        <dbReference type="ARBA" id="ARBA00022670"/>
    </source>
</evidence>
<dbReference type="PANTHER" id="PTHR32282:SF27">
    <property type="entry name" value="PENICILLIN-BINDING PROTEIN 1A"/>
    <property type="match status" value="1"/>
</dbReference>
<organism evidence="33 34">
    <name type="scientific">Salinisphaera orenii MK-B5</name>
    <dbReference type="NCBI Taxonomy" id="856730"/>
    <lineage>
        <taxon>Bacteria</taxon>
        <taxon>Pseudomonadati</taxon>
        <taxon>Pseudomonadota</taxon>
        <taxon>Gammaproteobacteria</taxon>
        <taxon>Salinisphaerales</taxon>
        <taxon>Salinisphaeraceae</taxon>
        <taxon>Salinisphaera</taxon>
    </lineage>
</organism>
<dbReference type="Proteomes" id="UP000283993">
    <property type="component" value="Unassembled WGS sequence"/>
</dbReference>
<evidence type="ECO:0000259" key="32">
    <source>
        <dbReference type="Pfam" id="PF17092"/>
    </source>
</evidence>
<feature type="domain" description="Penicillin-binding protein OB-like" evidence="32">
    <location>
        <begin position="327"/>
        <end position="429"/>
    </location>
</feature>
<keyword evidence="10" id="KW-0121">Carboxypeptidase</keyword>
<keyword evidence="19 29" id="KW-1133">Transmembrane helix</keyword>
<comment type="subcellular location">
    <subcellularLocation>
        <location evidence="2">Cell inner membrane</location>
        <topology evidence="2">Single-pass type II membrane protein</topology>
    </subcellularLocation>
</comment>
<dbReference type="InterPro" id="IPR001264">
    <property type="entry name" value="Glyco_trans_51"/>
</dbReference>
<dbReference type="GO" id="GO:0006508">
    <property type="term" value="P:proteolysis"/>
    <property type="evidence" value="ECO:0007669"/>
    <property type="project" value="UniProtKB-KW"/>
</dbReference>
<evidence type="ECO:0000256" key="4">
    <source>
        <dbReference type="ARBA" id="ARBA00007090"/>
    </source>
</evidence>
<evidence type="ECO:0000256" key="12">
    <source>
        <dbReference type="ARBA" id="ARBA00022676"/>
    </source>
</evidence>
<evidence type="ECO:0000256" key="1">
    <source>
        <dbReference type="ARBA" id="ARBA00002624"/>
    </source>
</evidence>
<evidence type="ECO:0000256" key="8">
    <source>
        <dbReference type="ARBA" id="ARBA00022475"/>
    </source>
</evidence>
<comment type="catalytic activity">
    <reaction evidence="24">
        <text>Preferential cleavage: (Ac)2-L-Lys-D-Ala-|-D-Ala. Also transpeptidation of peptidyl-alanyl moieties that are N-acyl substituents of D-alanine.</text>
        <dbReference type="EC" id="3.4.16.4"/>
    </reaction>
</comment>
<proteinExistence type="inferred from homology"/>
<keyword evidence="34" id="KW-1185">Reference proteome</keyword>
<keyword evidence="23" id="KW-0961">Cell wall biogenesis/degradation</keyword>
<evidence type="ECO:0000259" key="31">
    <source>
        <dbReference type="Pfam" id="PF00912"/>
    </source>
</evidence>
<evidence type="ECO:0000256" key="15">
    <source>
        <dbReference type="ARBA" id="ARBA00022801"/>
    </source>
</evidence>
<reference evidence="33 34" key="1">
    <citation type="submission" date="2013-10" db="EMBL/GenBank/DDBJ databases">
        <title>Salinisphaera orenii MK-B5 Genome Sequencing.</title>
        <authorList>
            <person name="Lai Q."/>
            <person name="Li C."/>
            <person name="Shao Z."/>
        </authorList>
    </citation>
    <scope>NUCLEOTIDE SEQUENCE [LARGE SCALE GENOMIC DNA]</scope>
    <source>
        <strain evidence="33 34">MK-B5</strain>
    </source>
</reference>
<keyword evidence="16" id="KW-0133">Cell shape</keyword>
<keyword evidence="15" id="KW-0378">Hydrolase</keyword>
<dbReference type="InterPro" id="IPR036950">
    <property type="entry name" value="PBP_transglycosylase"/>
</dbReference>
<comment type="pathway">
    <text evidence="27">Glycan biosynthesis.</text>
</comment>
<comment type="similarity">
    <text evidence="5">In the N-terminal section; belongs to the glycosyltransferase 51 family.</text>
</comment>
<evidence type="ECO:0000256" key="14">
    <source>
        <dbReference type="ARBA" id="ARBA00022692"/>
    </source>
</evidence>
<keyword evidence="14 29" id="KW-0812">Transmembrane</keyword>
<keyword evidence="8" id="KW-1003">Cell membrane</keyword>
<dbReference type="GO" id="GO:0030288">
    <property type="term" value="C:outer membrane-bounded periplasmic space"/>
    <property type="evidence" value="ECO:0007669"/>
    <property type="project" value="TreeGrafter"/>
</dbReference>
<feature type="region of interest" description="Disordered" evidence="28">
    <location>
        <begin position="753"/>
        <end position="795"/>
    </location>
</feature>
<evidence type="ECO:0000313" key="34">
    <source>
        <dbReference type="Proteomes" id="UP000283993"/>
    </source>
</evidence>
<dbReference type="Gene3D" id="1.10.3810.10">
    <property type="entry name" value="Biosynthetic peptidoglycan transglycosylase-like"/>
    <property type="match status" value="1"/>
</dbReference>
<dbReference type="GO" id="GO:0008658">
    <property type="term" value="F:penicillin binding"/>
    <property type="evidence" value="ECO:0007669"/>
    <property type="project" value="InterPro"/>
</dbReference>
<evidence type="ECO:0000256" key="25">
    <source>
        <dbReference type="ARBA" id="ARBA00044770"/>
    </source>
</evidence>
<comment type="similarity">
    <text evidence="4">In the C-terminal section; belongs to the transpeptidase family.</text>
</comment>
<accession>A0A423PT38</accession>
<evidence type="ECO:0000256" key="3">
    <source>
        <dbReference type="ARBA" id="ARBA00004752"/>
    </source>
</evidence>
<evidence type="ECO:0000256" key="9">
    <source>
        <dbReference type="ARBA" id="ARBA00022519"/>
    </source>
</evidence>
<keyword evidence="20 29" id="KW-0472">Membrane</keyword>
<evidence type="ECO:0000256" key="17">
    <source>
        <dbReference type="ARBA" id="ARBA00022968"/>
    </source>
</evidence>
<comment type="pathway">
    <text evidence="3">Cell wall biogenesis; peptidoglycan biosynthesis.</text>
</comment>
<keyword evidence="11" id="KW-0645">Protease</keyword>
<dbReference type="EC" id="3.4.16.4" evidence="6"/>
<dbReference type="SUPFAM" id="SSF53955">
    <property type="entry name" value="Lysozyme-like"/>
    <property type="match status" value="1"/>
</dbReference>
<comment type="caution">
    <text evidence="33">The sequence shown here is derived from an EMBL/GenBank/DDBJ whole genome shotgun (WGS) entry which is preliminary data.</text>
</comment>
<dbReference type="GO" id="GO:0071555">
    <property type="term" value="P:cell wall organization"/>
    <property type="evidence" value="ECO:0007669"/>
    <property type="project" value="UniProtKB-KW"/>
</dbReference>
<evidence type="ECO:0000256" key="10">
    <source>
        <dbReference type="ARBA" id="ARBA00022645"/>
    </source>
</evidence>
<dbReference type="EC" id="2.4.99.28" evidence="25"/>
<evidence type="ECO:0000256" key="21">
    <source>
        <dbReference type="ARBA" id="ARBA00023251"/>
    </source>
</evidence>
<keyword evidence="13" id="KW-0808">Transferase</keyword>
<dbReference type="FunFam" id="1.10.3810.10:FF:000003">
    <property type="entry name" value="Penicillin-binding protein 1a"/>
    <property type="match status" value="1"/>
</dbReference>
<protein>
    <recommendedName>
        <fullName evidence="7">Penicillin-binding protein 1A</fullName>
        <ecNumber evidence="25">2.4.99.28</ecNumber>
        <ecNumber evidence="6">3.4.16.4</ecNumber>
    </recommendedName>
</protein>
<gene>
    <name evidence="33" type="ORF">SAOR_05335</name>
</gene>
<dbReference type="GO" id="GO:0008360">
    <property type="term" value="P:regulation of cell shape"/>
    <property type="evidence" value="ECO:0007669"/>
    <property type="project" value="UniProtKB-KW"/>
</dbReference>
<name>A0A423PT38_9GAMM</name>
<feature type="domain" description="Penicillin-binding protein transpeptidase" evidence="30">
    <location>
        <begin position="431"/>
        <end position="691"/>
    </location>
</feature>
<dbReference type="EMBL" id="AYKH01000008">
    <property type="protein sequence ID" value="ROO28681.1"/>
    <property type="molecule type" value="Genomic_DNA"/>
</dbReference>
<evidence type="ECO:0000256" key="26">
    <source>
        <dbReference type="ARBA" id="ARBA00049902"/>
    </source>
</evidence>
<keyword evidence="18" id="KW-0573">Peptidoglycan synthesis</keyword>
<evidence type="ECO:0000256" key="5">
    <source>
        <dbReference type="ARBA" id="ARBA00007739"/>
    </source>
</evidence>
<dbReference type="NCBIfam" id="TIGR02074">
    <property type="entry name" value="PBP_1a_fam"/>
    <property type="match status" value="1"/>
</dbReference>
<dbReference type="GO" id="GO:0005886">
    <property type="term" value="C:plasma membrane"/>
    <property type="evidence" value="ECO:0007669"/>
    <property type="project" value="UniProtKB-SubCell"/>
</dbReference>
<keyword evidence="17" id="KW-0735">Signal-anchor</keyword>
<dbReference type="Gene3D" id="3.40.710.10">
    <property type="entry name" value="DD-peptidase/beta-lactamase superfamily"/>
    <property type="match status" value="2"/>
</dbReference>
<evidence type="ECO:0000313" key="33">
    <source>
        <dbReference type="EMBL" id="ROO28681.1"/>
    </source>
</evidence>
<feature type="transmembrane region" description="Helical" evidence="29">
    <location>
        <begin position="12"/>
        <end position="38"/>
    </location>
</feature>
<keyword evidence="22" id="KW-0511">Multifunctional enzyme</keyword>
<evidence type="ECO:0000256" key="24">
    <source>
        <dbReference type="ARBA" id="ARBA00034000"/>
    </source>
</evidence>
<keyword evidence="12" id="KW-0328">Glycosyltransferase</keyword>
<comment type="catalytic activity">
    <reaction evidence="26">
        <text>[GlcNAc-(1-&gt;4)-Mur2Ac(oyl-L-Ala-gamma-D-Glu-L-Lys-D-Ala-D-Ala)](n)-di-trans,octa-cis-undecaprenyl diphosphate + beta-D-GlcNAc-(1-&gt;4)-Mur2Ac(oyl-L-Ala-gamma-D-Glu-L-Lys-D-Ala-D-Ala)-di-trans,octa-cis-undecaprenyl diphosphate = [GlcNAc-(1-&gt;4)-Mur2Ac(oyl-L-Ala-gamma-D-Glu-L-Lys-D-Ala-D-Ala)](n+1)-di-trans,octa-cis-undecaprenyl diphosphate + di-trans,octa-cis-undecaprenyl diphosphate + H(+)</text>
        <dbReference type="Rhea" id="RHEA:23708"/>
        <dbReference type="Rhea" id="RHEA-COMP:9602"/>
        <dbReference type="Rhea" id="RHEA-COMP:9603"/>
        <dbReference type="ChEBI" id="CHEBI:15378"/>
        <dbReference type="ChEBI" id="CHEBI:58405"/>
        <dbReference type="ChEBI" id="CHEBI:60033"/>
        <dbReference type="ChEBI" id="CHEBI:78435"/>
        <dbReference type="EC" id="2.4.99.28"/>
    </reaction>
</comment>
<dbReference type="Pfam" id="PF00912">
    <property type="entry name" value="Transgly"/>
    <property type="match status" value="1"/>
</dbReference>
<keyword evidence="21" id="KW-0046">Antibiotic resistance</keyword>
<feature type="domain" description="Glycosyl transferase family 51" evidence="31">
    <location>
        <begin position="65"/>
        <end position="239"/>
    </location>
</feature>
<evidence type="ECO:0000256" key="13">
    <source>
        <dbReference type="ARBA" id="ARBA00022679"/>
    </source>
</evidence>
<evidence type="ECO:0000256" key="19">
    <source>
        <dbReference type="ARBA" id="ARBA00022989"/>
    </source>
</evidence>
<dbReference type="Pfam" id="PF17092">
    <property type="entry name" value="PCB_OB"/>
    <property type="match status" value="1"/>
</dbReference>
<sequence length="795" mass="86711">MPMKAMPRAARFVVFLIAGLLSAATLAVCVVAGVYLYFGPQLPQAGDIGETEFNEPLRIYTADRKLIAEYGVERRLPRTYDEIPKAVVDAFVAAEDDRFFEHPGVDYQGIIRAAIHLIETGRKTQGGSTITMQLARNLYLTNDRTYVRKIKEIILALRLESKLSKEQLLELYLNKIYLGNRAYGVGAASEAYYNKPLDELDVAQTAMIAGLPKAPSRYNPLASPERAKQRRNYVLSRMQTLGMISDETYEQAIDAPVTAGENDTEREDRQEADYVAEMVRQDMIARYGDKAYTEGFDVTTTIDSGRQGAADRALRRDLLAYDARHEWHGPEKTLDTATLDDAQALREALEKMSVIGGLVPAVVERVAQRSATLVTERYGEVTLDAGQMPWLGQGQSAGALVERGDVVRLAHTGSDDEDQAWTLAAIPEVQGAMVALDPDTGAIEALSGGFDFDASKFNRAVQARRQPGSSFKPFLYSAALDNGFTPASIINDAPVVYGGGIGEAWRPQNYSGRIHGPTRMREGLVHSRNLVSIRLLRSIGIDAAIDHISEFGLPAEQMPRDLSLALGSASFSPLQMAQAYAVFANGGYGVKPYYISRIEDGRGDVRFAAEPRVACARVADCPALEATGGDADSDRLAPRVVDAANAWLIGDMMRDVIRRGTGRRATTLERSDLSGKTGTTNDQIDAWFVGFNADLVAISWVGFDKLTPMGSSETGAHAALPMWIDFMRDALAGTPEAMPPRPADLVTVNIDPETGQRALDGGGIPETFRPNNVPSEEEARRSGDNAPSSEVEKLF</sequence>
<dbReference type="GO" id="GO:0009002">
    <property type="term" value="F:serine-type D-Ala-D-Ala carboxypeptidase activity"/>
    <property type="evidence" value="ECO:0007669"/>
    <property type="project" value="UniProtKB-EC"/>
</dbReference>
<evidence type="ECO:0000256" key="22">
    <source>
        <dbReference type="ARBA" id="ARBA00023268"/>
    </source>
</evidence>
<evidence type="ECO:0000256" key="20">
    <source>
        <dbReference type="ARBA" id="ARBA00023136"/>
    </source>
</evidence>
<dbReference type="UniPathway" id="UPA00219"/>
<comment type="function">
    <text evidence="1">Cell wall formation. Synthesis of cross-linked peptidoglycan from the lipid intermediates. The enzyme has a penicillin-insensitive transglycosylase N-terminal domain (formation of linear glycan strands) and a penicillin-sensitive transpeptidase C-terminal domain (cross-linking of the peptide subunits).</text>
</comment>
<dbReference type="GO" id="GO:0008955">
    <property type="term" value="F:peptidoglycan glycosyltransferase activity"/>
    <property type="evidence" value="ECO:0007669"/>
    <property type="project" value="UniProtKB-EC"/>
</dbReference>
<evidence type="ECO:0000256" key="2">
    <source>
        <dbReference type="ARBA" id="ARBA00004249"/>
    </source>
</evidence>
<evidence type="ECO:0000256" key="29">
    <source>
        <dbReference type="SAM" id="Phobius"/>
    </source>
</evidence>
<dbReference type="InterPro" id="IPR012338">
    <property type="entry name" value="Beta-lactam/transpept-like"/>
</dbReference>
<dbReference type="AlphaFoldDB" id="A0A423PT38"/>
<evidence type="ECO:0000256" key="6">
    <source>
        <dbReference type="ARBA" id="ARBA00012448"/>
    </source>
</evidence>
<evidence type="ECO:0000259" key="30">
    <source>
        <dbReference type="Pfam" id="PF00905"/>
    </source>
</evidence>
<dbReference type="InterPro" id="IPR050396">
    <property type="entry name" value="Glycosyltr_51/Transpeptidase"/>
</dbReference>
<evidence type="ECO:0000256" key="28">
    <source>
        <dbReference type="SAM" id="MobiDB-lite"/>
    </source>
</evidence>
<dbReference type="InterPro" id="IPR023346">
    <property type="entry name" value="Lysozyme-like_dom_sf"/>
</dbReference>
<dbReference type="Pfam" id="PF00905">
    <property type="entry name" value="Transpeptidase"/>
    <property type="match status" value="1"/>
</dbReference>
<evidence type="ECO:0000256" key="23">
    <source>
        <dbReference type="ARBA" id="ARBA00023316"/>
    </source>
</evidence>